<keyword evidence="1" id="KW-0812">Transmembrane</keyword>
<proteinExistence type="predicted"/>
<keyword evidence="1" id="KW-0472">Membrane</keyword>
<comment type="caution">
    <text evidence="2">The sequence shown here is derived from an EMBL/GenBank/DDBJ whole genome shotgun (WGS) entry which is preliminary data.</text>
</comment>
<evidence type="ECO:0000256" key="1">
    <source>
        <dbReference type="SAM" id="Phobius"/>
    </source>
</evidence>
<organism evidence="2 3">
    <name type="scientific">Burkholderia lata (strain ATCC 17760 / DSM 23089 / LMG 22485 / NCIMB 9086 / R18194 / 383)</name>
    <dbReference type="NCBI Taxonomy" id="482957"/>
    <lineage>
        <taxon>Bacteria</taxon>
        <taxon>Pseudomonadati</taxon>
        <taxon>Pseudomonadota</taxon>
        <taxon>Betaproteobacteria</taxon>
        <taxon>Burkholderiales</taxon>
        <taxon>Burkholderiaceae</taxon>
        <taxon>Burkholderia</taxon>
        <taxon>Burkholderia cepacia complex</taxon>
    </lineage>
</organism>
<dbReference type="AlphaFoldDB" id="A0A833PSM6"/>
<feature type="transmembrane region" description="Helical" evidence="1">
    <location>
        <begin position="53"/>
        <end position="75"/>
    </location>
</feature>
<name>A0A833PSM6_BURL3</name>
<evidence type="ECO:0000313" key="3">
    <source>
        <dbReference type="Proteomes" id="UP000467522"/>
    </source>
</evidence>
<evidence type="ECO:0000313" key="2">
    <source>
        <dbReference type="EMBL" id="KAF1036785.1"/>
    </source>
</evidence>
<protein>
    <submittedName>
        <fullName evidence="2">Uncharacterized protein</fullName>
    </submittedName>
</protein>
<reference evidence="3" key="1">
    <citation type="journal article" date="2020" name="MBio">
        <title>Horizontal gene transfer to a defensive symbiont with a reduced genome amongst a multipartite beetle microbiome.</title>
        <authorList>
            <person name="Waterworth S.C."/>
            <person name="Florez L.V."/>
            <person name="Rees E.R."/>
            <person name="Hertweck C."/>
            <person name="Kaltenpoth M."/>
            <person name="Kwan J.C."/>
        </authorList>
    </citation>
    <scope>NUCLEOTIDE SEQUENCE [LARGE SCALE GENOMIC DNA]</scope>
</reference>
<keyword evidence="1" id="KW-1133">Transmembrane helix</keyword>
<gene>
    <name evidence="2" type="ORF">GAK33_03827</name>
</gene>
<dbReference type="Proteomes" id="UP000467522">
    <property type="component" value="Unassembled WGS sequence"/>
</dbReference>
<dbReference type="EMBL" id="WNDV01000011">
    <property type="protein sequence ID" value="KAF1036785.1"/>
    <property type="molecule type" value="Genomic_DNA"/>
</dbReference>
<feature type="transmembrane region" description="Helical" evidence="1">
    <location>
        <begin position="14"/>
        <end position="41"/>
    </location>
</feature>
<sequence length="85" mass="9100">MGLGAYKPSRHQQLLGWGVGLIGAGIGLFSVLIVFLAIGAFDQWHIQSNAQLNFVFSVPVLIVVIGLTLVIVGLVKAVKAFRARK</sequence>
<accession>A0A833PSM6</accession>